<gene>
    <name evidence="1" type="ORF">ACFOEN_03655</name>
</gene>
<dbReference type="Pfam" id="PF13376">
    <property type="entry name" value="OmdA"/>
    <property type="match status" value="1"/>
</dbReference>
<keyword evidence="2" id="KW-1185">Reference proteome</keyword>
<accession>A0ABV7GYH7</accession>
<comment type="caution">
    <text evidence="1">The sequence shown here is derived from an EMBL/GenBank/DDBJ whole genome shotgun (WGS) entry which is preliminary data.</text>
</comment>
<proteinExistence type="predicted"/>
<organism evidence="1 2">
    <name type="scientific">Piscinibacterium candidicorallinum</name>
    <dbReference type="NCBI Taxonomy" id="1793872"/>
    <lineage>
        <taxon>Bacteria</taxon>
        <taxon>Pseudomonadati</taxon>
        <taxon>Pseudomonadota</taxon>
        <taxon>Betaproteobacteria</taxon>
        <taxon>Burkholderiales</taxon>
        <taxon>Piscinibacterium</taxon>
    </lineage>
</organism>
<protein>
    <submittedName>
        <fullName evidence="1">YdeI family protein</fullName>
    </submittedName>
</protein>
<evidence type="ECO:0000313" key="1">
    <source>
        <dbReference type="EMBL" id="MFC3146734.1"/>
    </source>
</evidence>
<dbReference type="RefSeq" id="WP_377301186.1">
    <property type="nucleotide sequence ID" value="NZ_CP180191.1"/>
</dbReference>
<evidence type="ECO:0000313" key="2">
    <source>
        <dbReference type="Proteomes" id="UP001595556"/>
    </source>
</evidence>
<name>A0ABV7GYH7_9BURK</name>
<sequence>MPLAQPAAEEIHPTTRKALRAWLLKHHMRAGGLWLVSYKKATGKPRIDYDEVVEELLAFGWVDSKPNTLDTERSKLWIAPRKAGSGWSGVNKRRIEKLLAAGQMHESGLAKIEAAKADGSWTRLDSATALELPADLLKAFKAYPKAKGCFEAFPPSTRRAILEWISQAKTEATRNKRVEETARLAQENVRANQWRQAARG</sequence>
<reference evidence="2" key="1">
    <citation type="journal article" date="2019" name="Int. J. Syst. Evol. Microbiol.">
        <title>The Global Catalogue of Microorganisms (GCM) 10K type strain sequencing project: providing services to taxonomists for standard genome sequencing and annotation.</title>
        <authorList>
            <consortium name="The Broad Institute Genomics Platform"/>
            <consortium name="The Broad Institute Genome Sequencing Center for Infectious Disease"/>
            <person name="Wu L."/>
            <person name="Ma J."/>
        </authorList>
    </citation>
    <scope>NUCLEOTIDE SEQUENCE [LARGE SCALE GENOMIC DNA]</scope>
    <source>
        <strain evidence="2">KCTC 52168</strain>
    </source>
</reference>
<dbReference type="Proteomes" id="UP001595556">
    <property type="component" value="Unassembled WGS sequence"/>
</dbReference>
<dbReference type="EMBL" id="JBHRTI010000003">
    <property type="protein sequence ID" value="MFC3146734.1"/>
    <property type="molecule type" value="Genomic_DNA"/>
</dbReference>